<dbReference type="CDD" id="cd00383">
    <property type="entry name" value="trans_reg_C"/>
    <property type="match status" value="1"/>
</dbReference>
<dbReference type="InterPro" id="IPR039420">
    <property type="entry name" value="WalR-like"/>
</dbReference>
<feature type="domain" description="OmpR/PhoB-type" evidence="8">
    <location>
        <begin position="142"/>
        <end position="244"/>
    </location>
</feature>
<dbReference type="InterPro" id="IPR001867">
    <property type="entry name" value="OmpR/PhoB-type_DNA-bd"/>
</dbReference>
<dbReference type="InterPro" id="IPR001789">
    <property type="entry name" value="Sig_transdc_resp-reg_receiver"/>
</dbReference>
<evidence type="ECO:0000256" key="1">
    <source>
        <dbReference type="ARBA" id="ARBA00022553"/>
    </source>
</evidence>
<keyword evidence="10" id="KW-1185">Reference proteome</keyword>
<keyword evidence="3 6" id="KW-0238">DNA-binding</keyword>
<feature type="DNA-binding region" description="OmpR/PhoB-type" evidence="6">
    <location>
        <begin position="142"/>
        <end position="244"/>
    </location>
</feature>
<evidence type="ECO:0000313" key="10">
    <source>
        <dbReference type="Proteomes" id="UP000002218"/>
    </source>
</evidence>
<gene>
    <name evidence="9" type="ordered locus">Namu_0949</name>
</gene>
<evidence type="ECO:0000256" key="4">
    <source>
        <dbReference type="ARBA" id="ARBA00023163"/>
    </source>
</evidence>
<sequence length="252" mass="27093" precursor="true">MAAHDDAGADRGADRGLVVVVEDESVIADVIRRYLTAAGFGVRWCRTGQEGLAAVRTDRPTAVVLDIGLPDMDGLDLCRRLREAGDWTPVLFVTARDEDVDRILGLELGGDDYLVKPFNPRELVARLRAVLRRTGGPAAAGGTTLQVGRVRIDPGRRRVWVEPGPGEPAPRPVDLTATEFDLLVHLARHPGRVFERAGLLSSVWGYASAAGARTVDVHVAALRAKLGTASPIRTVRGVGYSAEDRPEAVSPR</sequence>
<dbReference type="STRING" id="479431.Namu_0949"/>
<dbReference type="Gene3D" id="6.10.250.690">
    <property type="match status" value="1"/>
</dbReference>
<evidence type="ECO:0000256" key="2">
    <source>
        <dbReference type="ARBA" id="ARBA00023015"/>
    </source>
</evidence>
<dbReference type="SUPFAM" id="SSF46894">
    <property type="entry name" value="C-terminal effector domain of the bipartite response regulators"/>
    <property type="match status" value="1"/>
</dbReference>
<dbReference type="SMART" id="SM00862">
    <property type="entry name" value="Trans_reg_C"/>
    <property type="match status" value="1"/>
</dbReference>
<protein>
    <submittedName>
        <fullName evidence="9">Two component transcriptional regulator, winged helix family</fullName>
    </submittedName>
</protein>
<evidence type="ECO:0000256" key="3">
    <source>
        <dbReference type="ARBA" id="ARBA00023125"/>
    </source>
</evidence>
<dbReference type="eggNOG" id="COG0745">
    <property type="taxonomic scope" value="Bacteria"/>
</dbReference>
<evidence type="ECO:0000313" key="9">
    <source>
        <dbReference type="EMBL" id="ACV77359.1"/>
    </source>
</evidence>
<dbReference type="InterPro" id="IPR011006">
    <property type="entry name" value="CheY-like_superfamily"/>
</dbReference>
<dbReference type="SUPFAM" id="SSF52172">
    <property type="entry name" value="CheY-like"/>
    <property type="match status" value="1"/>
</dbReference>
<dbReference type="InParanoid" id="C8XAJ4"/>
<reference evidence="10" key="1">
    <citation type="submission" date="2009-09" db="EMBL/GenBank/DDBJ databases">
        <title>The complete genome of Nakamurella multipartita DSM 44233.</title>
        <authorList>
            <consortium name="US DOE Joint Genome Institute (JGI-PGF)"/>
            <person name="Lucas S."/>
            <person name="Copeland A."/>
            <person name="Lapidus A."/>
            <person name="Glavina del Rio T."/>
            <person name="Dalin E."/>
            <person name="Tice H."/>
            <person name="Bruce D."/>
            <person name="Goodwin L."/>
            <person name="Pitluck S."/>
            <person name="Kyrpides N."/>
            <person name="Mavromatis K."/>
            <person name="Ivanova N."/>
            <person name="Ovchinnikova G."/>
            <person name="Sims D."/>
            <person name="Meincke L."/>
            <person name="Brettin T."/>
            <person name="Detter J.C."/>
            <person name="Han C."/>
            <person name="Larimer F."/>
            <person name="Land M."/>
            <person name="Hauser L."/>
            <person name="Markowitz V."/>
            <person name="Cheng J.-F."/>
            <person name="Hugenholtz P."/>
            <person name="Woyke T."/>
            <person name="Wu D."/>
            <person name="Klenk H.-P."/>
            <person name="Eisen J.A."/>
        </authorList>
    </citation>
    <scope>NUCLEOTIDE SEQUENCE [LARGE SCALE GENOMIC DNA]</scope>
    <source>
        <strain evidence="10">ATCC 700099 / DSM 44233 / CIP 104796 / JCM 9543 / NBRC 105858 / Y-104</strain>
    </source>
</reference>
<reference evidence="9 10" key="2">
    <citation type="journal article" date="2010" name="Stand. Genomic Sci.">
        <title>Complete genome sequence of Nakamurella multipartita type strain (Y-104).</title>
        <authorList>
            <person name="Tice H."/>
            <person name="Mayilraj S."/>
            <person name="Sims D."/>
            <person name="Lapidus A."/>
            <person name="Nolan M."/>
            <person name="Lucas S."/>
            <person name="Glavina Del Rio T."/>
            <person name="Copeland A."/>
            <person name="Cheng J.F."/>
            <person name="Meincke L."/>
            <person name="Bruce D."/>
            <person name="Goodwin L."/>
            <person name="Pitluck S."/>
            <person name="Ivanova N."/>
            <person name="Mavromatis K."/>
            <person name="Ovchinnikova G."/>
            <person name="Pati A."/>
            <person name="Chen A."/>
            <person name="Palaniappan K."/>
            <person name="Land M."/>
            <person name="Hauser L."/>
            <person name="Chang Y.J."/>
            <person name="Jeffries C.D."/>
            <person name="Detter J.C."/>
            <person name="Brettin T."/>
            <person name="Rohde M."/>
            <person name="Goker M."/>
            <person name="Bristow J."/>
            <person name="Eisen J.A."/>
            <person name="Markowitz V."/>
            <person name="Hugenholtz P."/>
            <person name="Kyrpides N.C."/>
            <person name="Klenk H.P."/>
            <person name="Chen F."/>
        </authorList>
    </citation>
    <scope>NUCLEOTIDE SEQUENCE [LARGE SCALE GENOMIC DNA]</scope>
    <source>
        <strain evidence="10">ATCC 700099 / DSM 44233 / CIP 104796 / JCM 9543 / NBRC 105858 / Y-104</strain>
    </source>
</reference>
<dbReference type="PANTHER" id="PTHR48111">
    <property type="entry name" value="REGULATOR OF RPOS"/>
    <property type="match status" value="1"/>
</dbReference>
<dbReference type="Proteomes" id="UP000002218">
    <property type="component" value="Chromosome"/>
</dbReference>
<keyword evidence="2" id="KW-0805">Transcription regulation</keyword>
<dbReference type="SMART" id="SM00448">
    <property type="entry name" value="REC"/>
    <property type="match status" value="1"/>
</dbReference>
<organism evidence="9 10">
    <name type="scientific">Nakamurella multipartita (strain ATCC 700099 / DSM 44233 / CIP 104796 / JCM 9543 / NBRC 105858 / Y-104)</name>
    <name type="common">Microsphaera multipartita</name>
    <dbReference type="NCBI Taxonomy" id="479431"/>
    <lineage>
        <taxon>Bacteria</taxon>
        <taxon>Bacillati</taxon>
        <taxon>Actinomycetota</taxon>
        <taxon>Actinomycetes</taxon>
        <taxon>Nakamurellales</taxon>
        <taxon>Nakamurellaceae</taxon>
        <taxon>Nakamurella</taxon>
    </lineage>
</organism>
<dbReference type="Pfam" id="PF00486">
    <property type="entry name" value="Trans_reg_C"/>
    <property type="match status" value="1"/>
</dbReference>
<dbReference type="KEGG" id="nml:Namu_0949"/>
<dbReference type="GO" id="GO:0032993">
    <property type="term" value="C:protein-DNA complex"/>
    <property type="evidence" value="ECO:0007669"/>
    <property type="project" value="TreeGrafter"/>
</dbReference>
<dbReference type="PANTHER" id="PTHR48111:SF4">
    <property type="entry name" value="DNA-BINDING DUAL TRANSCRIPTIONAL REGULATOR OMPR"/>
    <property type="match status" value="1"/>
</dbReference>
<dbReference type="CDD" id="cd17574">
    <property type="entry name" value="REC_OmpR"/>
    <property type="match status" value="1"/>
</dbReference>
<evidence type="ECO:0000259" key="8">
    <source>
        <dbReference type="PROSITE" id="PS51755"/>
    </source>
</evidence>
<dbReference type="PROSITE" id="PS51755">
    <property type="entry name" value="OMPR_PHOB"/>
    <property type="match status" value="1"/>
</dbReference>
<dbReference type="GO" id="GO:0000156">
    <property type="term" value="F:phosphorelay response regulator activity"/>
    <property type="evidence" value="ECO:0007669"/>
    <property type="project" value="TreeGrafter"/>
</dbReference>
<dbReference type="InterPro" id="IPR016032">
    <property type="entry name" value="Sig_transdc_resp-reg_C-effctor"/>
</dbReference>
<evidence type="ECO:0000256" key="5">
    <source>
        <dbReference type="PROSITE-ProRule" id="PRU00169"/>
    </source>
</evidence>
<feature type="modified residue" description="4-aspartylphosphate" evidence="5">
    <location>
        <position position="66"/>
    </location>
</feature>
<keyword evidence="1 5" id="KW-0597">Phosphoprotein</keyword>
<dbReference type="PROSITE" id="PS50110">
    <property type="entry name" value="RESPONSE_REGULATORY"/>
    <property type="match status" value="1"/>
</dbReference>
<dbReference type="RefSeq" id="WP_015746273.1">
    <property type="nucleotide sequence ID" value="NC_013235.1"/>
</dbReference>
<dbReference type="GO" id="GO:0006355">
    <property type="term" value="P:regulation of DNA-templated transcription"/>
    <property type="evidence" value="ECO:0007669"/>
    <property type="project" value="InterPro"/>
</dbReference>
<dbReference type="HOGENOM" id="CLU_000445_30_4_11"/>
<accession>C8XAJ4</accession>
<dbReference type="GO" id="GO:0005829">
    <property type="term" value="C:cytosol"/>
    <property type="evidence" value="ECO:0007669"/>
    <property type="project" value="TreeGrafter"/>
</dbReference>
<dbReference type="Gene3D" id="1.10.10.10">
    <property type="entry name" value="Winged helix-like DNA-binding domain superfamily/Winged helix DNA-binding domain"/>
    <property type="match status" value="1"/>
</dbReference>
<evidence type="ECO:0000256" key="6">
    <source>
        <dbReference type="PROSITE-ProRule" id="PRU01091"/>
    </source>
</evidence>
<feature type="domain" description="Response regulatory" evidence="7">
    <location>
        <begin position="17"/>
        <end position="131"/>
    </location>
</feature>
<dbReference type="OrthoDB" id="5511894at2"/>
<dbReference type="GO" id="GO:0000976">
    <property type="term" value="F:transcription cis-regulatory region binding"/>
    <property type="evidence" value="ECO:0007669"/>
    <property type="project" value="TreeGrafter"/>
</dbReference>
<dbReference type="EMBL" id="CP001737">
    <property type="protein sequence ID" value="ACV77359.1"/>
    <property type="molecule type" value="Genomic_DNA"/>
</dbReference>
<keyword evidence="4" id="KW-0804">Transcription</keyword>
<proteinExistence type="predicted"/>
<evidence type="ECO:0000259" key="7">
    <source>
        <dbReference type="PROSITE" id="PS50110"/>
    </source>
</evidence>
<dbReference type="Gene3D" id="3.40.50.2300">
    <property type="match status" value="1"/>
</dbReference>
<dbReference type="AlphaFoldDB" id="C8XAJ4"/>
<dbReference type="InterPro" id="IPR036388">
    <property type="entry name" value="WH-like_DNA-bd_sf"/>
</dbReference>
<dbReference type="Pfam" id="PF00072">
    <property type="entry name" value="Response_reg"/>
    <property type="match status" value="1"/>
</dbReference>
<name>C8XAJ4_NAKMY</name>